<keyword evidence="3" id="KW-1185">Reference proteome</keyword>
<dbReference type="Gene3D" id="3.40.1570.10">
    <property type="entry name" value="HemS/ChuS/ChuX like domains"/>
    <property type="match status" value="2"/>
</dbReference>
<dbReference type="RefSeq" id="WP_200199547.1">
    <property type="nucleotide sequence ID" value="NZ_JAENHM010000095.1"/>
</dbReference>
<dbReference type="InterPro" id="IPR053733">
    <property type="entry name" value="Heme_Transport_Util_sf"/>
</dbReference>
<dbReference type="SUPFAM" id="SSF144064">
    <property type="entry name" value="Heme iron utilization protein-like"/>
    <property type="match status" value="1"/>
</dbReference>
<name>A0ABS1FHH4_9PROT</name>
<dbReference type="CDD" id="cd16831">
    <property type="entry name" value="HemS-like_C"/>
    <property type="match status" value="1"/>
</dbReference>
<accession>A0ABS1FHH4</accession>
<reference evidence="3" key="1">
    <citation type="submission" date="2021-01" db="EMBL/GenBank/DDBJ databases">
        <title>Genome public.</title>
        <authorList>
            <person name="Liu C."/>
            <person name="Sun Q."/>
        </authorList>
    </citation>
    <scope>NUCLEOTIDE SEQUENCE [LARGE SCALE GENOMIC DNA]</scope>
    <source>
        <strain evidence="3">YIM B02556</strain>
    </source>
</reference>
<proteinExistence type="predicted"/>
<evidence type="ECO:0000313" key="2">
    <source>
        <dbReference type="EMBL" id="MBK1842888.1"/>
    </source>
</evidence>
<protein>
    <submittedName>
        <fullName evidence="2">Hemin transport protein</fullName>
    </submittedName>
</protein>
<dbReference type="InterPro" id="IPR007845">
    <property type="entry name" value="HemS/ChuX_dom"/>
</dbReference>
<feature type="domain" description="Haemin-degrading HemS/ChuX" evidence="1">
    <location>
        <begin position="188"/>
        <end position="318"/>
    </location>
</feature>
<dbReference type="Proteomes" id="UP000652760">
    <property type="component" value="Unassembled WGS sequence"/>
</dbReference>
<evidence type="ECO:0000259" key="1">
    <source>
        <dbReference type="Pfam" id="PF05171"/>
    </source>
</evidence>
<dbReference type="Pfam" id="PF05171">
    <property type="entry name" value="HemS"/>
    <property type="match status" value="2"/>
</dbReference>
<organism evidence="2 3">
    <name type="scientific">Azospirillum endophyticum</name>
    <dbReference type="NCBI Taxonomy" id="2800326"/>
    <lineage>
        <taxon>Bacteria</taxon>
        <taxon>Pseudomonadati</taxon>
        <taxon>Pseudomonadota</taxon>
        <taxon>Alphaproteobacteria</taxon>
        <taxon>Rhodospirillales</taxon>
        <taxon>Azospirillaceae</taxon>
        <taxon>Azospirillum</taxon>
    </lineage>
</organism>
<feature type="domain" description="Haemin-degrading HemS/ChuX" evidence="1">
    <location>
        <begin position="22"/>
        <end position="126"/>
    </location>
</feature>
<dbReference type="EMBL" id="JAENHM010000095">
    <property type="protein sequence ID" value="MBK1842888.1"/>
    <property type="molecule type" value="Genomic_DNA"/>
</dbReference>
<comment type="caution">
    <text evidence="2">The sequence shown here is derived from an EMBL/GenBank/DDBJ whole genome shotgun (WGS) entry which is preliminary data.</text>
</comment>
<gene>
    <name evidence="2" type="ORF">JHL17_36410</name>
</gene>
<sequence>MPDTFLPSIEAPAISDAATGLLRLEVDWPAALPRLDALGPVRVVTTNGAVIHEKLGRFGNVSGNGHAVIVLNRDVDLRIFPRHWHRTAHDPAAGAILVQDAAGRPVHAIHRTAETDAAAWTAFLEEHRADGTAADTLNDDDPNGNDLVGQPAQTVAAVPAGIDAAGLRAAWAAMTDVHEFHGMLKRFGVARLDAMRLAGGDFAREIPLAAVAGLLESARDDQLEIMVFAGNAGCIQIHTGTITTLRADGAQLDIDDPGFRLTCDMARLSSAWVVFKPTGKGGITTVELYNAQGENCAILCGQRDEDKPERTEWRLLARSMPTLPGVA</sequence>
<evidence type="ECO:0000313" key="3">
    <source>
        <dbReference type="Proteomes" id="UP000652760"/>
    </source>
</evidence>